<dbReference type="Gene3D" id="3.30.9.10">
    <property type="entry name" value="D-Amino Acid Oxidase, subunit A, domain 2"/>
    <property type="match status" value="1"/>
</dbReference>
<dbReference type="AlphaFoldDB" id="A0A5D3AWG8"/>
<dbReference type="EMBL" id="NIDF01000066">
    <property type="protein sequence ID" value="TYJ54196.1"/>
    <property type="molecule type" value="Genomic_DNA"/>
</dbReference>
<feature type="domain" description="FAD dependent oxidoreductase" evidence="1">
    <location>
        <begin position="35"/>
        <end position="425"/>
    </location>
</feature>
<keyword evidence="3" id="KW-1185">Reference proteome</keyword>
<dbReference type="Gene3D" id="3.50.50.60">
    <property type="entry name" value="FAD/NAD(P)-binding domain"/>
    <property type="match status" value="1"/>
</dbReference>
<dbReference type="Proteomes" id="UP000322245">
    <property type="component" value="Unassembled WGS sequence"/>
</dbReference>
<proteinExistence type="predicted"/>
<evidence type="ECO:0000259" key="1">
    <source>
        <dbReference type="Pfam" id="PF01266"/>
    </source>
</evidence>
<accession>A0A5D3AWG8</accession>
<organism evidence="2 3">
    <name type="scientific">Cryptococcus floricola</name>
    <dbReference type="NCBI Taxonomy" id="2591691"/>
    <lineage>
        <taxon>Eukaryota</taxon>
        <taxon>Fungi</taxon>
        <taxon>Dikarya</taxon>
        <taxon>Basidiomycota</taxon>
        <taxon>Agaricomycotina</taxon>
        <taxon>Tremellomycetes</taxon>
        <taxon>Tremellales</taxon>
        <taxon>Cryptococcaceae</taxon>
        <taxon>Cryptococcus</taxon>
    </lineage>
</organism>
<dbReference type="InterPro" id="IPR006076">
    <property type="entry name" value="FAD-dep_OxRdtase"/>
</dbReference>
<dbReference type="PANTHER" id="PTHR13847">
    <property type="entry name" value="SARCOSINE DEHYDROGENASE-RELATED"/>
    <property type="match status" value="1"/>
</dbReference>
<name>A0A5D3AWG8_9TREE</name>
<dbReference type="GO" id="GO:0005737">
    <property type="term" value="C:cytoplasm"/>
    <property type="evidence" value="ECO:0007669"/>
    <property type="project" value="TreeGrafter"/>
</dbReference>
<dbReference type="SUPFAM" id="SSF51905">
    <property type="entry name" value="FAD/NAD(P)-binding domain"/>
    <property type="match status" value="1"/>
</dbReference>
<sequence length="501" mass="55030">MVLPITNPTSSFWIEGADSALRNHRSTPELPEKADIVIIGSGYSGISTAYWIQKACPEFDAFAKPGHVPSIAILEARDVCGGATGRNGKYIIWQCGLLRPRFYTYYPAWSSRFGPEGALSLIEHEASHLAAFEALFEEEGIAEEVSFKLGQTFDAAMTEEVWVRLKGAYEAFKEAFPEHEFPKSIRLIEDPKEAEEFTQIKGCIGAVAYPTGQVWPYKFVHAILRIILANGDVNLQSHTPVQRVSDRGSDGLITVSTDRGEVKAKAVVHATNRWASHLLPEFTNLIFPERSTICAIKAPEGLLKHTGAQYWDSYLSNYRLQLPPPHNTIILGGGKPAIAAHPELSILSDEEDKQFPGIPEYYASWPAATIPGWEDDGPAEFEKAVNDGGVWTGVAAESTDSFPFIGPVPNKPGQYVAAGFAGHGMPRILGSTAHLVPILLSSLDIPFTQPYVAGLFPELPEPFKATGERVERLQRVDAKAQFAENIERARESASKPWAVKF</sequence>
<reference evidence="2 3" key="1">
    <citation type="submission" date="2017-05" db="EMBL/GenBank/DDBJ databases">
        <title>The Genome Sequence of Tsuchiyaea wingfieldii DSM 27421.</title>
        <authorList>
            <person name="Cuomo C."/>
            <person name="Passer A."/>
            <person name="Billmyre B."/>
            <person name="Heitman J."/>
        </authorList>
    </citation>
    <scope>NUCLEOTIDE SEQUENCE [LARGE SCALE GENOMIC DNA]</scope>
    <source>
        <strain evidence="2 3">DSM 27421</strain>
    </source>
</reference>
<gene>
    <name evidence="2" type="ORF">B9479_005122</name>
</gene>
<evidence type="ECO:0000313" key="2">
    <source>
        <dbReference type="EMBL" id="TYJ54196.1"/>
    </source>
</evidence>
<comment type="caution">
    <text evidence="2">The sequence shown here is derived from an EMBL/GenBank/DDBJ whole genome shotgun (WGS) entry which is preliminary data.</text>
</comment>
<dbReference type="PANTHER" id="PTHR13847:SF188">
    <property type="entry name" value="EXPRESSED PROTEIN"/>
    <property type="match status" value="1"/>
</dbReference>
<evidence type="ECO:0000313" key="3">
    <source>
        <dbReference type="Proteomes" id="UP000322245"/>
    </source>
</evidence>
<protein>
    <recommendedName>
        <fullName evidence="1">FAD dependent oxidoreductase domain-containing protein</fullName>
    </recommendedName>
</protein>
<dbReference type="Pfam" id="PF01266">
    <property type="entry name" value="DAO"/>
    <property type="match status" value="1"/>
</dbReference>
<dbReference type="InterPro" id="IPR036188">
    <property type="entry name" value="FAD/NAD-bd_sf"/>
</dbReference>